<accession>A0A7C5IZ79</accession>
<reference evidence="10" key="1">
    <citation type="journal article" date="2020" name="mSystems">
        <title>Genome- and Community-Level Interaction Insights into Carbon Utilization and Element Cycling Functions of Hydrothermarchaeota in Hydrothermal Sediment.</title>
        <authorList>
            <person name="Zhou Z."/>
            <person name="Liu Y."/>
            <person name="Xu W."/>
            <person name="Pan J."/>
            <person name="Luo Z.H."/>
            <person name="Li M."/>
        </authorList>
    </citation>
    <scope>NUCLEOTIDE SEQUENCE [LARGE SCALE GENOMIC DNA]</scope>
    <source>
        <strain evidence="10">HyVt-535</strain>
    </source>
</reference>
<dbReference type="PANTHER" id="PTHR45663">
    <property type="entry name" value="GEO12009P1"/>
    <property type="match status" value="1"/>
</dbReference>
<dbReference type="InterPro" id="IPR036249">
    <property type="entry name" value="Thioredoxin-like_sf"/>
</dbReference>
<evidence type="ECO:0000256" key="5">
    <source>
        <dbReference type="ARBA" id="ARBA00023284"/>
    </source>
</evidence>
<feature type="domain" description="Thioredoxin" evidence="9">
    <location>
        <begin position="1"/>
        <end position="120"/>
    </location>
</feature>
<protein>
    <recommendedName>
        <fullName evidence="6">Thioredoxin</fullName>
    </recommendedName>
</protein>
<evidence type="ECO:0000256" key="1">
    <source>
        <dbReference type="ARBA" id="ARBA00008987"/>
    </source>
</evidence>
<dbReference type="InterPro" id="IPR013766">
    <property type="entry name" value="Thioredoxin_domain"/>
</dbReference>
<dbReference type="PRINTS" id="PR00421">
    <property type="entry name" value="THIOREDOXIN"/>
</dbReference>
<dbReference type="GO" id="GO:0015035">
    <property type="term" value="F:protein-disulfide reductase activity"/>
    <property type="evidence" value="ECO:0007669"/>
    <property type="project" value="InterPro"/>
</dbReference>
<feature type="site" description="Contributes to redox potential value" evidence="7">
    <location>
        <position position="43"/>
    </location>
</feature>
<dbReference type="GO" id="GO:0005737">
    <property type="term" value="C:cytoplasm"/>
    <property type="evidence" value="ECO:0007669"/>
    <property type="project" value="TreeGrafter"/>
</dbReference>
<evidence type="ECO:0000256" key="3">
    <source>
        <dbReference type="ARBA" id="ARBA00022982"/>
    </source>
</evidence>
<feature type="site" description="Contributes to redox potential value" evidence="7">
    <location>
        <position position="44"/>
    </location>
</feature>
<keyword evidence="4 8" id="KW-1015">Disulfide bond</keyword>
<evidence type="ECO:0000256" key="6">
    <source>
        <dbReference type="PIRNR" id="PIRNR000077"/>
    </source>
</evidence>
<dbReference type="PANTHER" id="PTHR45663:SF11">
    <property type="entry name" value="GEO12009P1"/>
    <property type="match status" value="1"/>
</dbReference>
<evidence type="ECO:0000313" key="10">
    <source>
        <dbReference type="EMBL" id="HHH13497.1"/>
    </source>
</evidence>
<dbReference type="EMBL" id="DROM01000280">
    <property type="protein sequence ID" value="HHH13497.1"/>
    <property type="molecule type" value="Genomic_DNA"/>
</dbReference>
<dbReference type="PROSITE" id="PS00194">
    <property type="entry name" value="THIOREDOXIN_1"/>
    <property type="match status" value="1"/>
</dbReference>
<dbReference type="InterPro" id="IPR017937">
    <property type="entry name" value="Thioredoxin_CS"/>
</dbReference>
<comment type="similarity">
    <text evidence="1 6">Belongs to the thioredoxin family.</text>
</comment>
<comment type="caution">
    <text evidence="10">The sequence shown here is derived from an EMBL/GenBank/DDBJ whole genome shotgun (WGS) entry which is preliminary data.</text>
</comment>
<dbReference type="Pfam" id="PF00085">
    <property type="entry name" value="Thioredoxin"/>
    <property type="match status" value="1"/>
</dbReference>
<evidence type="ECO:0000256" key="7">
    <source>
        <dbReference type="PIRSR" id="PIRSR000077-1"/>
    </source>
</evidence>
<dbReference type="Proteomes" id="UP000886100">
    <property type="component" value="Unassembled WGS sequence"/>
</dbReference>
<feature type="active site" description="Nucleophile" evidence="7">
    <location>
        <position position="42"/>
    </location>
</feature>
<proteinExistence type="inferred from homology"/>
<dbReference type="PIRSF" id="PIRSF000077">
    <property type="entry name" value="Thioredoxin"/>
    <property type="match status" value="1"/>
</dbReference>
<feature type="site" description="Deprotonates C-terminal active site Cys" evidence="7">
    <location>
        <position position="36"/>
    </location>
</feature>
<feature type="disulfide bond" description="Redox-active" evidence="8">
    <location>
        <begin position="42"/>
        <end position="45"/>
    </location>
</feature>
<dbReference type="CDD" id="cd02947">
    <property type="entry name" value="TRX_family"/>
    <property type="match status" value="1"/>
</dbReference>
<feature type="active site" description="Nucleophile" evidence="7">
    <location>
        <position position="45"/>
    </location>
</feature>
<keyword evidence="2" id="KW-0813">Transport</keyword>
<evidence type="ECO:0000256" key="4">
    <source>
        <dbReference type="ARBA" id="ARBA00023157"/>
    </source>
</evidence>
<name>A0A7C5IZ79_9GAMM</name>
<keyword evidence="5 8" id="KW-0676">Redox-active center</keyword>
<evidence type="ECO:0000256" key="8">
    <source>
        <dbReference type="PIRSR" id="PIRSR000077-4"/>
    </source>
</evidence>
<gene>
    <name evidence="10" type="ORF">ENJ98_04610</name>
</gene>
<evidence type="ECO:0000259" key="9">
    <source>
        <dbReference type="PROSITE" id="PS51352"/>
    </source>
</evidence>
<dbReference type="SUPFAM" id="SSF52833">
    <property type="entry name" value="Thioredoxin-like"/>
    <property type="match status" value="1"/>
</dbReference>
<dbReference type="Gene3D" id="3.40.30.10">
    <property type="entry name" value="Glutaredoxin"/>
    <property type="match status" value="1"/>
</dbReference>
<dbReference type="AlphaFoldDB" id="A0A7C5IZ79"/>
<dbReference type="InterPro" id="IPR005746">
    <property type="entry name" value="Thioredoxin"/>
</dbReference>
<organism evidence="10">
    <name type="scientific">Thiolapillus brandeum</name>
    <dbReference type="NCBI Taxonomy" id="1076588"/>
    <lineage>
        <taxon>Bacteria</taxon>
        <taxon>Pseudomonadati</taxon>
        <taxon>Pseudomonadota</taxon>
        <taxon>Gammaproteobacteria</taxon>
        <taxon>Chromatiales</taxon>
        <taxon>Sedimenticolaceae</taxon>
        <taxon>Thiolapillus</taxon>
    </lineage>
</organism>
<evidence type="ECO:0000256" key="2">
    <source>
        <dbReference type="ARBA" id="ARBA00022448"/>
    </source>
</evidence>
<dbReference type="PROSITE" id="PS51352">
    <property type="entry name" value="THIOREDOXIN_2"/>
    <property type="match status" value="1"/>
</dbReference>
<sequence length="123" mass="14179">MAPLHGKTTKEFEEAHLHDFPQKVLEASARKPVLVDFWADWCAPCHAIAPHLERVMEEMAHRVALVKVEVDEGENMKLAGRYKLRGFPTLMLFVEGEEVARFAGNRASHWIRDWLNEHLPPQD</sequence>
<keyword evidence="3" id="KW-0249">Electron transport</keyword>